<dbReference type="AlphaFoldDB" id="V2XUE4"/>
<evidence type="ECO:0000256" key="4">
    <source>
        <dbReference type="ARBA" id="ARBA00022884"/>
    </source>
</evidence>
<dbReference type="InterPro" id="IPR001328">
    <property type="entry name" value="Pept_tRNA_hydro"/>
</dbReference>
<comment type="similarity">
    <text evidence="5">Belongs to the PTH family.</text>
</comment>
<evidence type="ECO:0000256" key="1">
    <source>
        <dbReference type="ARBA" id="ARBA00013260"/>
    </source>
</evidence>
<name>V2XUE4_MONRO</name>
<keyword evidence="2" id="KW-0820">tRNA-binding</keyword>
<proteinExistence type="inferred from homology"/>
<dbReference type="InterPro" id="IPR018171">
    <property type="entry name" value="Pept_tRNA_hydro_CS"/>
</dbReference>
<dbReference type="SUPFAM" id="SSF53178">
    <property type="entry name" value="Peptidyl-tRNA hydrolase-like"/>
    <property type="match status" value="1"/>
</dbReference>
<evidence type="ECO:0000256" key="5">
    <source>
        <dbReference type="ARBA" id="ARBA00038063"/>
    </source>
</evidence>
<dbReference type="PANTHER" id="PTHR17224:SF1">
    <property type="entry name" value="PEPTIDYL-TRNA HYDROLASE"/>
    <property type="match status" value="1"/>
</dbReference>
<dbReference type="EMBL" id="AWSO01000047">
    <property type="protein sequence ID" value="ESK96481.1"/>
    <property type="molecule type" value="Genomic_DNA"/>
</dbReference>
<evidence type="ECO:0000313" key="6">
    <source>
        <dbReference type="EMBL" id="ESK96481.1"/>
    </source>
</evidence>
<dbReference type="EC" id="3.1.1.29" evidence="1"/>
<dbReference type="Pfam" id="PF01195">
    <property type="entry name" value="Pept_tRNA_hydro"/>
    <property type="match status" value="1"/>
</dbReference>
<keyword evidence="4" id="KW-0694">RNA-binding</keyword>
<dbReference type="NCBIfam" id="TIGR00447">
    <property type="entry name" value="pth"/>
    <property type="match status" value="1"/>
</dbReference>
<evidence type="ECO:0000313" key="7">
    <source>
        <dbReference type="Proteomes" id="UP000017559"/>
    </source>
</evidence>
<evidence type="ECO:0000256" key="3">
    <source>
        <dbReference type="ARBA" id="ARBA00022801"/>
    </source>
</evidence>
<dbReference type="PANTHER" id="PTHR17224">
    <property type="entry name" value="PEPTIDYL-TRNA HYDROLASE"/>
    <property type="match status" value="1"/>
</dbReference>
<dbReference type="OrthoDB" id="1711136at2759"/>
<keyword evidence="7" id="KW-1185">Reference proteome</keyword>
<keyword evidence="3 6" id="KW-0378">Hydrolase</keyword>
<sequence>MHNSTPQIIVVGLGNLPLPGTRHSLGQLVIDALSDRLGIRMSSDRKGVIGRDIITIGETNVQLTLYKSKAAMNISGPSIADAFRNSIKQGNTNSLIVLQDSMDHDSEVLSSRLGGSANGHNGIKSIISALGGKDFYRFRLGIGDRGGADAASYVLGRLTSHEKQYWKEEGLDEVLNEIEKVALKGC</sequence>
<gene>
    <name evidence="6" type="ORF">Moror_6989</name>
</gene>
<dbReference type="KEGG" id="mrr:Moror_6989"/>
<protein>
    <recommendedName>
        <fullName evidence="1">peptidyl-tRNA hydrolase</fullName>
        <ecNumber evidence="1">3.1.1.29</ecNumber>
    </recommendedName>
</protein>
<dbReference type="Gene3D" id="3.40.50.1470">
    <property type="entry name" value="Peptidyl-tRNA hydrolase"/>
    <property type="match status" value="1"/>
</dbReference>
<accession>V2XUE4</accession>
<dbReference type="GO" id="GO:0000049">
    <property type="term" value="F:tRNA binding"/>
    <property type="evidence" value="ECO:0007669"/>
    <property type="project" value="UniProtKB-KW"/>
</dbReference>
<dbReference type="InterPro" id="IPR036416">
    <property type="entry name" value="Pept_tRNA_hydro_sf"/>
</dbReference>
<dbReference type="HOGENOM" id="CLU_062456_2_3_1"/>
<comment type="caution">
    <text evidence="6">The sequence shown here is derived from an EMBL/GenBank/DDBJ whole genome shotgun (WGS) entry which is preliminary data.</text>
</comment>
<reference evidence="6 7" key="1">
    <citation type="journal article" date="2014" name="BMC Genomics">
        <title>Genome and secretome analysis of the hemibiotrophic fungal pathogen, Moniliophthora roreri, which causes frosty pod rot disease of cacao: mechanisms of the biotrophic and necrotrophic phases.</title>
        <authorList>
            <person name="Meinhardt L.W."/>
            <person name="Costa G.G.L."/>
            <person name="Thomazella D.P.T."/>
            <person name="Teixeira P.J.P.L."/>
            <person name="Carazzolle M.F."/>
            <person name="Schuster S.C."/>
            <person name="Carlson J.E."/>
            <person name="Guiltinan M.J."/>
            <person name="Mieczkowski P."/>
            <person name="Farmer A."/>
            <person name="Ramaraj T."/>
            <person name="Crozier J."/>
            <person name="Davis R.E."/>
            <person name="Shao J."/>
            <person name="Melnick R.L."/>
            <person name="Pereira G.A.G."/>
            <person name="Bailey B.A."/>
        </authorList>
    </citation>
    <scope>NUCLEOTIDE SEQUENCE [LARGE SCALE GENOMIC DNA]</scope>
    <source>
        <strain evidence="6 7">MCA 2997</strain>
    </source>
</reference>
<organism evidence="6 7">
    <name type="scientific">Moniliophthora roreri (strain MCA 2997)</name>
    <name type="common">Cocoa frosty pod rot fungus</name>
    <name type="synonym">Crinipellis roreri</name>
    <dbReference type="NCBI Taxonomy" id="1381753"/>
    <lineage>
        <taxon>Eukaryota</taxon>
        <taxon>Fungi</taxon>
        <taxon>Dikarya</taxon>
        <taxon>Basidiomycota</taxon>
        <taxon>Agaricomycotina</taxon>
        <taxon>Agaricomycetes</taxon>
        <taxon>Agaricomycetidae</taxon>
        <taxon>Agaricales</taxon>
        <taxon>Marasmiineae</taxon>
        <taxon>Marasmiaceae</taxon>
        <taxon>Moniliophthora</taxon>
    </lineage>
</organism>
<dbReference type="PROSITE" id="PS01196">
    <property type="entry name" value="PEPT_TRNA_HYDROL_2"/>
    <property type="match status" value="1"/>
</dbReference>
<dbReference type="STRING" id="1381753.V2XUE4"/>
<dbReference type="Proteomes" id="UP000017559">
    <property type="component" value="Unassembled WGS sequence"/>
</dbReference>
<dbReference type="GO" id="GO:0004045">
    <property type="term" value="F:peptidyl-tRNA hydrolase activity"/>
    <property type="evidence" value="ECO:0007669"/>
    <property type="project" value="UniProtKB-EC"/>
</dbReference>
<evidence type="ECO:0000256" key="2">
    <source>
        <dbReference type="ARBA" id="ARBA00022555"/>
    </source>
</evidence>